<accession>A0ABV5GYC5</accession>
<feature type="coiled-coil region" evidence="1">
    <location>
        <begin position="540"/>
        <end position="569"/>
    </location>
</feature>
<keyword evidence="1" id="KW-0175">Coiled coil</keyword>
<evidence type="ECO:0000256" key="1">
    <source>
        <dbReference type="SAM" id="Coils"/>
    </source>
</evidence>
<comment type="caution">
    <text evidence="3">The sequence shown here is derived from an EMBL/GenBank/DDBJ whole genome shotgun (WGS) entry which is preliminary data.</text>
</comment>
<evidence type="ECO:0000313" key="3">
    <source>
        <dbReference type="EMBL" id="MFB9104491.1"/>
    </source>
</evidence>
<keyword evidence="2" id="KW-0812">Transmembrane</keyword>
<protein>
    <submittedName>
        <fullName evidence="3">Uncharacterized protein</fullName>
    </submittedName>
</protein>
<feature type="transmembrane region" description="Helical" evidence="2">
    <location>
        <begin position="41"/>
        <end position="60"/>
    </location>
</feature>
<gene>
    <name evidence="3" type="ORF">ACFFU1_06265</name>
</gene>
<keyword evidence="2" id="KW-0472">Membrane</keyword>
<dbReference type="Proteomes" id="UP001589590">
    <property type="component" value="Unassembled WGS sequence"/>
</dbReference>
<organism evidence="3 4">
    <name type="scientific">Algibacter miyuki</name>
    <dbReference type="NCBI Taxonomy" id="1306933"/>
    <lineage>
        <taxon>Bacteria</taxon>
        <taxon>Pseudomonadati</taxon>
        <taxon>Bacteroidota</taxon>
        <taxon>Flavobacteriia</taxon>
        <taxon>Flavobacteriales</taxon>
        <taxon>Flavobacteriaceae</taxon>
        <taxon>Algibacter</taxon>
    </lineage>
</organism>
<evidence type="ECO:0000313" key="4">
    <source>
        <dbReference type="Proteomes" id="UP001589590"/>
    </source>
</evidence>
<proteinExistence type="predicted"/>
<keyword evidence="2" id="KW-1133">Transmembrane helix</keyword>
<name>A0ABV5GYC5_9FLAO</name>
<evidence type="ECO:0000256" key="2">
    <source>
        <dbReference type="SAM" id="Phobius"/>
    </source>
</evidence>
<dbReference type="RefSeq" id="WP_290274037.1">
    <property type="nucleotide sequence ID" value="NZ_JAUFQP010000013.1"/>
</dbReference>
<dbReference type="EMBL" id="JBHMFA010000005">
    <property type="protein sequence ID" value="MFB9104491.1"/>
    <property type="molecule type" value="Genomic_DNA"/>
</dbReference>
<feature type="transmembrane region" description="Helical" evidence="2">
    <location>
        <begin position="72"/>
        <end position="92"/>
    </location>
</feature>
<reference evidence="3 4" key="1">
    <citation type="submission" date="2024-09" db="EMBL/GenBank/DDBJ databases">
        <authorList>
            <person name="Sun Q."/>
            <person name="Mori K."/>
        </authorList>
    </citation>
    <scope>NUCLEOTIDE SEQUENCE [LARGE SCALE GENOMIC DNA]</scope>
    <source>
        <strain evidence="3 4">CECT 8300</strain>
    </source>
</reference>
<sequence length="571" mass="65828">MIKNYWNKGGKQKKTTIIIGLILLILLFVLRDDYQPALLFVRKYIFVILLSFVVLFLGLRKFRNSTSTFGRLAILGFLTVFFGAIYIIGWQYKMYDYMKTYNVFNHLNRIEINELPLTQNERIQPLRNVYSMANESVGETKDVSLPHLVRVGTENKWTMAIQPTEKYMWQGMTDNTEEVFAVSSTTPFPRFSSENRIPVTFSIGESLKFSRNTYNAVVQRFNIFQLFTLEPSDTYYMKNDAGKWVEVVSLVKWQGFLFPYPTFGGVMVIDSGEHDLNDYFERILIGKGTYISPENIKNHPYLIGQNTLAEKVSRLQAESLKFLGGFSDPLPWNMETAVKIPNLADDQNQQPFVTDFDFSDTKTNAYSGLYHWFGLEPVGDERTSLTYSVFVPADGTNAFYYYDHASKKEGYAGVSAMPLKVIESRKEYDWSVNKPVEFRPYIKNIAGRKRMFFLGTISAIRENSDNFDGSATPDLALVDSEYRDVVWIDVKHPSQWDKTVYDQLNEAWRSSEGIGKYFAQETKQIDAIQQSTDSIKPLSNDELLKQLQEEKKVLEIEKLKKEIDSMKAASK</sequence>
<keyword evidence="4" id="KW-1185">Reference proteome</keyword>